<keyword evidence="3" id="KW-1185">Reference proteome</keyword>
<evidence type="ECO:0000256" key="1">
    <source>
        <dbReference type="SAM" id="MobiDB-lite"/>
    </source>
</evidence>
<dbReference type="OrthoDB" id="54577at2759"/>
<accession>K0SLM4</accession>
<name>K0SLM4_THAOC</name>
<sequence>MPPSTWPTRTRCNSAQPCAGCSFRSTERTLGGARCTCPSKGNIYCRWLLQFLGECQRVEAVRYHSASPGGGGPAGSFLPCIADGVGVIAAGVQCGLVPAPSPVDAPAPTPIPVVKLLHPGLANKMADDCSRLWHLSDSDLLAYFGVTYPQSEPWQICHLEPESASALLSALSCNRQLLPEMSSTPAPESANMNASTTSVRPSTSAPKTSLPTTTTSLSSPP</sequence>
<proteinExistence type="predicted"/>
<feature type="compositionally biased region" description="Polar residues" evidence="1">
    <location>
        <begin position="181"/>
        <end position="200"/>
    </location>
</feature>
<evidence type="ECO:0000313" key="3">
    <source>
        <dbReference type="Proteomes" id="UP000266841"/>
    </source>
</evidence>
<dbReference type="EMBL" id="AGNL01019384">
    <property type="protein sequence ID" value="EJK61866.1"/>
    <property type="molecule type" value="Genomic_DNA"/>
</dbReference>
<dbReference type="Proteomes" id="UP000266841">
    <property type="component" value="Unassembled WGS sequence"/>
</dbReference>
<comment type="caution">
    <text evidence="2">The sequence shown here is derived from an EMBL/GenBank/DDBJ whole genome shotgun (WGS) entry which is preliminary data.</text>
</comment>
<gene>
    <name evidence="2" type="ORF">THAOC_17564</name>
</gene>
<reference evidence="2 3" key="1">
    <citation type="journal article" date="2012" name="Genome Biol.">
        <title>Genome and low-iron response of an oceanic diatom adapted to chronic iron limitation.</title>
        <authorList>
            <person name="Lommer M."/>
            <person name="Specht M."/>
            <person name="Roy A.S."/>
            <person name="Kraemer L."/>
            <person name="Andreson R."/>
            <person name="Gutowska M.A."/>
            <person name="Wolf J."/>
            <person name="Bergner S.V."/>
            <person name="Schilhabel M.B."/>
            <person name="Klostermeier U.C."/>
            <person name="Beiko R.G."/>
            <person name="Rosenstiel P."/>
            <person name="Hippler M."/>
            <person name="Laroche J."/>
        </authorList>
    </citation>
    <scope>NUCLEOTIDE SEQUENCE [LARGE SCALE GENOMIC DNA]</scope>
    <source>
        <strain evidence="2 3">CCMP1005</strain>
    </source>
</reference>
<protein>
    <submittedName>
        <fullName evidence="2">Uncharacterized protein</fullName>
    </submittedName>
</protein>
<organism evidence="2 3">
    <name type="scientific">Thalassiosira oceanica</name>
    <name type="common">Marine diatom</name>
    <dbReference type="NCBI Taxonomy" id="159749"/>
    <lineage>
        <taxon>Eukaryota</taxon>
        <taxon>Sar</taxon>
        <taxon>Stramenopiles</taxon>
        <taxon>Ochrophyta</taxon>
        <taxon>Bacillariophyta</taxon>
        <taxon>Coscinodiscophyceae</taxon>
        <taxon>Thalassiosirophycidae</taxon>
        <taxon>Thalassiosirales</taxon>
        <taxon>Thalassiosiraceae</taxon>
        <taxon>Thalassiosira</taxon>
    </lineage>
</organism>
<evidence type="ECO:0000313" key="2">
    <source>
        <dbReference type="EMBL" id="EJK61866.1"/>
    </source>
</evidence>
<feature type="region of interest" description="Disordered" evidence="1">
    <location>
        <begin position="180"/>
        <end position="221"/>
    </location>
</feature>
<dbReference type="AlphaFoldDB" id="K0SLM4"/>
<feature type="compositionally biased region" description="Low complexity" evidence="1">
    <location>
        <begin position="201"/>
        <end position="221"/>
    </location>
</feature>